<reference evidence="1 2" key="1">
    <citation type="submission" date="2018-04" db="EMBL/GenBank/DDBJ databases">
        <authorList>
            <person name="Vogel A."/>
        </authorList>
    </citation>
    <scope>NUCLEOTIDE SEQUENCE [LARGE SCALE GENOMIC DNA]</scope>
</reference>
<dbReference type="Proteomes" id="UP000595140">
    <property type="component" value="Unassembled WGS sequence"/>
</dbReference>
<evidence type="ECO:0000313" key="2">
    <source>
        <dbReference type="Proteomes" id="UP000595140"/>
    </source>
</evidence>
<organism evidence="1 2">
    <name type="scientific">Cuscuta campestris</name>
    <dbReference type="NCBI Taxonomy" id="132261"/>
    <lineage>
        <taxon>Eukaryota</taxon>
        <taxon>Viridiplantae</taxon>
        <taxon>Streptophyta</taxon>
        <taxon>Embryophyta</taxon>
        <taxon>Tracheophyta</taxon>
        <taxon>Spermatophyta</taxon>
        <taxon>Magnoliopsida</taxon>
        <taxon>eudicotyledons</taxon>
        <taxon>Gunneridae</taxon>
        <taxon>Pentapetalae</taxon>
        <taxon>asterids</taxon>
        <taxon>lamiids</taxon>
        <taxon>Solanales</taxon>
        <taxon>Convolvulaceae</taxon>
        <taxon>Cuscuteae</taxon>
        <taxon>Cuscuta</taxon>
        <taxon>Cuscuta subgen. Grammica</taxon>
        <taxon>Cuscuta sect. Cleistogrammica</taxon>
    </lineage>
</organism>
<evidence type="ECO:0000313" key="1">
    <source>
        <dbReference type="EMBL" id="VFR01611.1"/>
    </source>
</evidence>
<proteinExistence type="predicted"/>
<dbReference type="AlphaFoldDB" id="A0A484NKF0"/>
<keyword evidence="2" id="KW-1185">Reference proteome</keyword>
<accession>A0A484NKF0</accession>
<name>A0A484NKF0_9ASTE</name>
<sequence length="108" mass="12179">MKPYYACVNCSQWLCWKDALERNAEAETEIFGQSITHGSHKTPTWEEVSPLRNDNNDLNSLVNQLKDLAPVLLKEHPLAQHGGFLKTLKWLTVTGSNTATGYGEFCQQ</sequence>
<gene>
    <name evidence="1" type="ORF">CCAM_LOCUS43386</name>
</gene>
<dbReference type="EMBL" id="OOIL02006765">
    <property type="protein sequence ID" value="VFR01611.1"/>
    <property type="molecule type" value="Genomic_DNA"/>
</dbReference>
<protein>
    <submittedName>
        <fullName evidence="1">Uncharacterized protein</fullName>
    </submittedName>
</protein>